<reference evidence="2" key="1">
    <citation type="journal article" date="2008" name="Nat. Genet.">
        <title>The Pristionchus pacificus genome provides a unique perspective on nematode lifestyle and parasitism.</title>
        <authorList>
            <person name="Dieterich C."/>
            <person name="Clifton S.W."/>
            <person name="Schuster L.N."/>
            <person name="Chinwalla A."/>
            <person name="Delehaunty K."/>
            <person name="Dinkelacker I."/>
            <person name="Fulton L."/>
            <person name="Fulton R."/>
            <person name="Godfrey J."/>
            <person name="Minx P."/>
            <person name="Mitreva M."/>
            <person name="Roeseler W."/>
            <person name="Tian H."/>
            <person name="Witte H."/>
            <person name="Yang S.P."/>
            <person name="Wilson R.K."/>
            <person name="Sommer R.J."/>
        </authorList>
    </citation>
    <scope>NUCLEOTIDE SEQUENCE [LARGE SCALE GENOMIC DNA]</scope>
    <source>
        <strain evidence="2">PS312</strain>
    </source>
</reference>
<accession>A0A2A6CW66</accession>
<reference evidence="1" key="2">
    <citation type="submission" date="2022-06" db="UniProtKB">
        <authorList>
            <consortium name="EnsemblMetazoa"/>
        </authorList>
    </citation>
    <scope>IDENTIFICATION</scope>
    <source>
        <strain evidence="1">PS312</strain>
    </source>
</reference>
<name>A0A2A6CW66_PRIPA</name>
<evidence type="ECO:0000313" key="2">
    <source>
        <dbReference type="Proteomes" id="UP000005239"/>
    </source>
</evidence>
<dbReference type="EnsemblMetazoa" id="PPA44258.1">
    <property type="protein sequence ID" value="PPA44258.1"/>
    <property type="gene ID" value="WBGene00282627"/>
</dbReference>
<proteinExistence type="predicted"/>
<dbReference type="Proteomes" id="UP000005239">
    <property type="component" value="Unassembled WGS sequence"/>
</dbReference>
<protein>
    <submittedName>
        <fullName evidence="1">Uncharacterized protein</fullName>
    </submittedName>
</protein>
<gene>
    <name evidence="1" type="primary">WBGene00282627</name>
</gene>
<organism evidence="1 2">
    <name type="scientific">Pristionchus pacificus</name>
    <name type="common">Parasitic nematode worm</name>
    <dbReference type="NCBI Taxonomy" id="54126"/>
    <lineage>
        <taxon>Eukaryota</taxon>
        <taxon>Metazoa</taxon>
        <taxon>Ecdysozoa</taxon>
        <taxon>Nematoda</taxon>
        <taxon>Chromadorea</taxon>
        <taxon>Rhabditida</taxon>
        <taxon>Rhabditina</taxon>
        <taxon>Diplogasteromorpha</taxon>
        <taxon>Diplogasteroidea</taxon>
        <taxon>Neodiplogasteridae</taxon>
        <taxon>Pristionchus</taxon>
    </lineage>
</organism>
<evidence type="ECO:0000313" key="1">
    <source>
        <dbReference type="EnsemblMetazoa" id="PPA44258.1"/>
    </source>
</evidence>
<dbReference type="AlphaFoldDB" id="A0A2A6CW66"/>
<accession>A0A8R1Z4Y7</accession>
<keyword evidence="2" id="KW-1185">Reference proteome</keyword>
<sequence length="62" mass="7301">MVQIRMNESDKYATNERENRHVISIMVCTTTYKDHSKVELCADETRKSRRAQAKRNLEKGMV</sequence>